<accession>A0A024G016</accession>
<protein>
    <submittedName>
        <fullName evidence="1">Uncharacterized protein</fullName>
    </submittedName>
</protein>
<dbReference type="AlphaFoldDB" id="A0A024G016"/>
<dbReference type="InParanoid" id="A0A024G016"/>
<dbReference type="EMBL" id="CAIX01000006">
    <property type="protein sequence ID" value="CCI40196.1"/>
    <property type="molecule type" value="Genomic_DNA"/>
</dbReference>
<reference evidence="1 2" key="1">
    <citation type="submission" date="2012-05" db="EMBL/GenBank/DDBJ databases">
        <title>Recombination and specialization in a pathogen metapopulation.</title>
        <authorList>
            <person name="Gardiner A."/>
            <person name="Kemen E."/>
            <person name="Schultz-Larsen T."/>
            <person name="MacLean D."/>
            <person name="Van Oosterhout C."/>
            <person name="Jones J.D.G."/>
        </authorList>
    </citation>
    <scope>NUCLEOTIDE SEQUENCE [LARGE SCALE GENOMIC DNA]</scope>
    <source>
        <strain evidence="1 2">Ac Nc2</strain>
    </source>
</reference>
<comment type="caution">
    <text evidence="1">The sequence shown here is derived from an EMBL/GenBank/DDBJ whole genome shotgun (WGS) entry which is preliminary data.</text>
</comment>
<keyword evidence="2" id="KW-1185">Reference proteome</keyword>
<evidence type="ECO:0000313" key="2">
    <source>
        <dbReference type="Proteomes" id="UP000053237"/>
    </source>
</evidence>
<proteinExistence type="predicted"/>
<sequence length="192" mass="22066">MDGCTCIDLTNVRISHQSNHTQNCRRSTQDWSYNRRGLSRGYTAIISREDIRLNWEHIKTHVWLLPLISCQCQVELNLGHLKHKNDVSKLCFATYHKSLLLHLTPLLDSVCTKVSDERMELSSTTSLCLTLSSISICSNRFRKSFMVLLTISWCFSTLDRSLYTPEIISFSFLRSVVRKVRSCSASISFPTL</sequence>
<name>A0A024G016_9STRA</name>
<organism evidence="1 2">
    <name type="scientific">Albugo candida</name>
    <dbReference type="NCBI Taxonomy" id="65357"/>
    <lineage>
        <taxon>Eukaryota</taxon>
        <taxon>Sar</taxon>
        <taxon>Stramenopiles</taxon>
        <taxon>Oomycota</taxon>
        <taxon>Peronosporomycetes</taxon>
        <taxon>Albuginales</taxon>
        <taxon>Albuginaceae</taxon>
        <taxon>Albugo</taxon>
    </lineage>
</organism>
<dbReference type="Proteomes" id="UP000053237">
    <property type="component" value="Unassembled WGS sequence"/>
</dbReference>
<evidence type="ECO:0000313" key="1">
    <source>
        <dbReference type="EMBL" id="CCI40196.1"/>
    </source>
</evidence>
<gene>
    <name evidence="1" type="ORF">BN9_009800</name>
</gene>